<protein>
    <submittedName>
        <fullName evidence="3">Gliding motility-associated C-terminal domain-containing protein</fullName>
    </submittedName>
</protein>
<dbReference type="PANTHER" id="PTHR46534">
    <property type="entry name" value="IGGFC_BINDING DOMAIN-CONTAINING PROTEIN"/>
    <property type="match status" value="1"/>
</dbReference>
<name>A0ABT7YHD6_9BACT</name>
<comment type="caution">
    <text evidence="3">The sequence shown here is derived from an EMBL/GenBank/DDBJ whole genome shotgun (WGS) entry which is preliminary data.</text>
</comment>
<dbReference type="SMART" id="SM00089">
    <property type="entry name" value="PKD"/>
    <property type="match status" value="1"/>
</dbReference>
<dbReference type="InterPro" id="IPR022409">
    <property type="entry name" value="PKD/Chitinase_dom"/>
</dbReference>
<dbReference type="RefSeq" id="WP_290002887.1">
    <property type="nucleotide sequence ID" value="NZ_JAUEPH010000009.1"/>
</dbReference>
<dbReference type="EMBL" id="JAUEPH010000009">
    <property type="protein sequence ID" value="MDN3205888.1"/>
    <property type="molecule type" value="Genomic_DNA"/>
</dbReference>
<dbReference type="CDD" id="cd00146">
    <property type="entry name" value="PKD"/>
    <property type="match status" value="1"/>
</dbReference>
<proteinExistence type="predicted"/>
<dbReference type="PROSITE" id="PS50093">
    <property type="entry name" value="PKD"/>
    <property type="match status" value="1"/>
</dbReference>
<evidence type="ECO:0000313" key="4">
    <source>
        <dbReference type="Proteomes" id="UP001171916"/>
    </source>
</evidence>
<dbReference type="Pfam" id="PF13585">
    <property type="entry name" value="CHU_C"/>
    <property type="match status" value="1"/>
</dbReference>
<accession>A0ABT7YHD6</accession>
<dbReference type="Pfam" id="PF13573">
    <property type="entry name" value="SprB"/>
    <property type="match status" value="3"/>
</dbReference>
<keyword evidence="1" id="KW-0732">Signal</keyword>
<dbReference type="SUPFAM" id="SSF49299">
    <property type="entry name" value="PKD domain"/>
    <property type="match status" value="1"/>
</dbReference>
<sequence length="1047" mass="114409">MKTFWLCLLSFTLFFISTFYSIAQDLDDVKEVEQFWVGLMDNVSNGSGSEMPSISIVAVEDAEGFIEFEGNRIDFDLTKGEEFYYTEDLTSMIVSSDRSIENKGIYIYSEGEINVTTVNRNGGSVDATDILPISQLGSKYMVSSHWEVQNKGIALLERQRENESLVLLVSVADNTLVRFSPNGVQINGSFGPFEINLNRGETYQFQARGDLSGSEVEVLSSDDVCNRVAVFTGNRWADIGDPECGVLGTSHIYQQSNPDKVLDTEYFHIPMRDRVTGALVKVIGSEDQTNVFLNGQFLQVLNRGEFLTEDIPNGQAAYISADKPIKVFSLGKSFDCVILSPTAVEGPSNGDILGNPHLIEYLGPSQFTTDIVAFNPQRLAYITYAQLVTRTVDVDQMLLNGTPIGNLFNSFPGNPNFSYAQVPLLVGVNQLTNANGFGGYIYRLGIGGLSLAQAFANNFSNSEYQIESDITFERNGDLVVCANQEGTWTINGSDPSFSQFEWDFGDDSEKKIGQTVTHTYEDFGEYEIKVFAFAEGESCDIIELHIQDVIVEDVEGELTGTERACPNDELIYTYTSESSLADITWEVIGGEIIDELNIGTVVVRWGTSNPNASISAVPLAENGCEGPAESLSVDINLQLEPEAPVGQVLFCEADLMTSLYQVPEVNSNRGYEWIVQGGTIVSAFGEREVEIEWDSSVDIHTLQFREFSLTEEFCEGLSPVLEITINSGPEVTVASKEDIQCFGEENGRIELSVEGGTPPYQFVWSHDPDLNSTIAENLASGNYSVIIEDDLGCISEIDNILIEDVPALQINSQSVSGVTCFGQNDGTFSATISGGVPPYDIDLAGAAINGGSISFSQLEAGIYEQEIRDANGCFLPISFEITSPDPLEVQLNVVQAACPGESNGIIEANLIGGTPPYSYEWLNAPSSTSILDNIPTGDYSIRITDATGCVGMGQIFLPEESPESRMPTGFNPDDGLFEPISACHQEYVLTIFNRWGNIIYSGNTGWDGTFDGKNVPVGSYAYSIDYNTVVNNVEETVIEKGSFVKVK</sequence>
<dbReference type="Pfam" id="PF18911">
    <property type="entry name" value="PKD_4"/>
    <property type="match status" value="1"/>
</dbReference>
<feature type="chain" id="PRO_5046039246" evidence="1">
    <location>
        <begin position="24"/>
        <end position="1047"/>
    </location>
</feature>
<evidence type="ECO:0000313" key="3">
    <source>
        <dbReference type="EMBL" id="MDN3205888.1"/>
    </source>
</evidence>
<dbReference type="PANTHER" id="PTHR46534:SF1">
    <property type="entry name" value="IGGFC-BINDING PROTEIN N-TERMINAL DOMAIN-CONTAINING PROTEIN"/>
    <property type="match status" value="1"/>
</dbReference>
<evidence type="ECO:0000256" key="1">
    <source>
        <dbReference type="SAM" id="SignalP"/>
    </source>
</evidence>
<gene>
    <name evidence="3" type="ORF">QVH07_17165</name>
</gene>
<feature type="signal peptide" evidence="1">
    <location>
        <begin position="1"/>
        <end position="23"/>
    </location>
</feature>
<dbReference type="Pfam" id="PF17517">
    <property type="entry name" value="IgGFc_binding"/>
    <property type="match status" value="1"/>
</dbReference>
<dbReference type="Gene3D" id="2.60.40.10">
    <property type="entry name" value="Immunoglobulins"/>
    <property type="match status" value="1"/>
</dbReference>
<dbReference type="InterPro" id="IPR000601">
    <property type="entry name" value="PKD_dom"/>
</dbReference>
<evidence type="ECO:0000259" key="2">
    <source>
        <dbReference type="PROSITE" id="PS50093"/>
    </source>
</evidence>
<organism evidence="3 4">
    <name type="scientific">Algoriphagus sediminis</name>
    <dbReference type="NCBI Taxonomy" id="3057113"/>
    <lineage>
        <taxon>Bacteria</taxon>
        <taxon>Pseudomonadati</taxon>
        <taxon>Bacteroidota</taxon>
        <taxon>Cytophagia</taxon>
        <taxon>Cytophagales</taxon>
        <taxon>Cyclobacteriaceae</taxon>
        <taxon>Algoriphagus</taxon>
    </lineage>
</organism>
<reference evidence="3" key="1">
    <citation type="submission" date="2023-06" db="EMBL/GenBank/DDBJ databases">
        <title>Robiginitalea aurantiacus sp. nov. and Algoriphagus sediminis sp. nov., isolated from coastal sediment.</title>
        <authorList>
            <person name="Zhou Z.Y."/>
            <person name="An J."/>
            <person name="Jia Y.W."/>
            <person name="Du Z.J."/>
        </authorList>
    </citation>
    <scope>NUCLEOTIDE SEQUENCE</scope>
    <source>
        <strain evidence="3">C2-7</strain>
    </source>
</reference>
<feature type="domain" description="PKD" evidence="2">
    <location>
        <begin position="494"/>
        <end position="532"/>
    </location>
</feature>
<dbReference type="Proteomes" id="UP001171916">
    <property type="component" value="Unassembled WGS sequence"/>
</dbReference>
<keyword evidence="4" id="KW-1185">Reference proteome</keyword>
<dbReference type="InterPro" id="IPR035234">
    <property type="entry name" value="IgGFc-bd_N"/>
</dbReference>
<dbReference type="InterPro" id="IPR025667">
    <property type="entry name" value="SprB_repeat"/>
</dbReference>
<dbReference type="InterPro" id="IPR013783">
    <property type="entry name" value="Ig-like_fold"/>
</dbReference>
<dbReference type="InterPro" id="IPR035986">
    <property type="entry name" value="PKD_dom_sf"/>
</dbReference>